<reference evidence="1 2" key="1">
    <citation type="submission" date="2018-02" db="EMBL/GenBank/DDBJ databases">
        <title>Draft genome of wild Prunus yedoensis var. nudiflora.</title>
        <authorList>
            <person name="Baek S."/>
            <person name="Kim J.-H."/>
            <person name="Choi K."/>
            <person name="Kim G.-B."/>
            <person name="Cho A."/>
            <person name="Jang H."/>
            <person name="Shin C.-H."/>
            <person name="Yu H.-J."/>
            <person name="Mun J.-H."/>
        </authorList>
    </citation>
    <scope>NUCLEOTIDE SEQUENCE [LARGE SCALE GENOMIC DNA]</scope>
    <source>
        <strain evidence="2">cv. Jeju island</strain>
        <tissue evidence="1">Leaf</tissue>
    </source>
</reference>
<proteinExistence type="predicted"/>
<evidence type="ECO:0000313" key="1">
    <source>
        <dbReference type="EMBL" id="PQQ17348.1"/>
    </source>
</evidence>
<evidence type="ECO:0000313" key="2">
    <source>
        <dbReference type="Proteomes" id="UP000250321"/>
    </source>
</evidence>
<accession>A0A314ZJB9</accession>
<gene>
    <name evidence="1" type="ORF">Pyn_21409</name>
</gene>
<keyword evidence="2" id="KW-1185">Reference proteome</keyword>
<sequence length="60" mass="6541">MDVVRMVDTVRKIVAAEIVSVGPAKEDKKERDAADPSAVPYGTWTYSPFLDENPNACSIS</sequence>
<dbReference type="AlphaFoldDB" id="A0A314ZJB9"/>
<name>A0A314ZJB9_PRUYE</name>
<dbReference type="Proteomes" id="UP000250321">
    <property type="component" value="Unassembled WGS sequence"/>
</dbReference>
<organism evidence="1 2">
    <name type="scientific">Prunus yedoensis var. nudiflora</name>
    <dbReference type="NCBI Taxonomy" id="2094558"/>
    <lineage>
        <taxon>Eukaryota</taxon>
        <taxon>Viridiplantae</taxon>
        <taxon>Streptophyta</taxon>
        <taxon>Embryophyta</taxon>
        <taxon>Tracheophyta</taxon>
        <taxon>Spermatophyta</taxon>
        <taxon>Magnoliopsida</taxon>
        <taxon>eudicotyledons</taxon>
        <taxon>Gunneridae</taxon>
        <taxon>Pentapetalae</taxon>
        <taxon>rosids</taxon>
        <taxon>fabids</taxon>
        <taxon>Rosales</taxon>
        <taxon>Rosaceae</taxon>
        <taxon>Amygdaloideae</taxon>
        <taxon>Amygdaleae</taxon>
        <taxon>Prunus</taxon>
    </lineage>
</organism>
<dbReference type="EMBL" id="PJQY01000155">
    <property type="protein sequence ID" value="PQQ17348.1"/>
    <property type="molecule type" value="Genomic_DNA"/>
</dbReference>
<comment type="caution">
    <text evidence="1">The sequence shown here is derived from an EMBL/GenBank/DDBJ whole genome shotgun (WGS) entry which is preliminary data.</text>
</comment>
<protein>
    <submittedName>
        <fullName evidence="1">Uncharacterized protein</fullName>
    </submittedName>
</protein>